<name>A0A3Q8S7P3_9FIRM</name>
<feature type="domain" description="Capsular polysaccharide assembling protein CapF C-terminal" evidence="2">
    <location>
        <begin position="256"/>
        <end position="365"/>
    </location>
</feature>
<dbReference type="SUPFAM" id="SSF51735">
    <property type="entry name" value="NAD(P)-binding Rossmann-fold domains"/>
    <property type="match status" value="1"/>
</dbReference>
<dbReference type="KEGG" id="eri:EEI45_05840"/>
<dbReference type="PANTHER" id="PTHR43245:SF55">
    <property type="entry name" value="NAD(P)-BINDING DOMAIN-CONTAINING PROTEIN"/>
    <property type="match status" value="1"/>
</dbReference>
<dbReference type="AlphaFoldDB" id="A0A3Q8S7P3"/>
<accession>A0A3Q8S7P3</accession>
<dbReference type="InterPro" id="IPR001509">
    <property type="entry name" value="Epimerase_deHydtase"/>
</dbReference>
<sequence>MKILVTGASGFVGKNLIATLDHLGHKVLAYDRNNTLSELDDYCAQADVVVHLAGINRPTDPEEFQKGNVGFTEHLCNALEKNKNKAPILVSSSIQAVLDNEYGRSKREGESVLINHIKQTGAPVWIYRFSNLFGKWSRPHYNTVIATWCHAISRNEPIQINDPDVSLNLMYIDDVVLELIRAINGTPTIVEEIYCTVPTSYDVTLGEIADLLYAFKASRDSLFVPNLKDGFEKKLYSTYLAFLPKDKFNYFLDMKCDDRGSFTEFLKSPDRGQVSINISKPGITKGNHWHHSKNEKFLVVSGQGCIQFRDIFETEIIEYHVSGDKLEVIDIPTGYTHNIINTGTTDLITVMWVNEPFNPETPDTHYLEV</sequence>
<gene>
    <name evidence="3" type="ORF">EEI45_05840</name>
</gene>
<dbReference type="Gene3D" id="2.60.120.10">
    <property type="entry name" value="Jelly Rolls"/>
    <property type="match status" value="1"/>
</dbReference>
<evidence type="ECO:0000313" key="4">
    <source>
        <dbReference type="Proteomes" id="UP000278804"/>
    </source>
</evidence>
<proteinExistence type="predicted"/>
<keyword evidence="4" id="KW-1185">Reference proteome</keyword>
<dbReference type="Gene3D" id="3.40.50.720">
    <property type="entry name" value="NAD(P)-binding Rossmann-like Domain"/>
    <property type="match status" value="1"/>
</dbReference>
<protein>
    <submittedName>
        <fullName evidence="3">SDR family oxidoreductase</fullName>
    </submittedName>
</protein>
<dbReference type="PANTHER" id="PTHR43245">
    <property type="entry name" value="BIFUNCTIONAL POLYMYXIN RESISTANCE PROTEIN ARNA"/>
    <property type="match status" value="1"/>
</dbReference>
<dbReference type="Pfam" id="PF14667">
    <property type="entry name" value="Polysacc_synt_C"/>
    <property type="match status" value="1"/>
</dbReference>
<dbReference type="InterPro" id="IPR036291">
    <property type="entry name" value="NAD(P)-bd_dom_sf"/>
</dbReference>
<dbReference type="EMBL" id="CP034234">
    <property type="protein sequence ID" value="AZK44328.1"/>
    <property type="molecule type" value="Genomic_DNA"/>
</dbReference>
<dbReference type="InterPro" id="IPR014710">
    <property type="entry name" value="RmlC-like_jellyroll"/>
</dbReference>
<dbReference type="CDD" id="cd07007">
    <property type="entry name" value="cupin_CapF-like_C"/>
    <property type="match status" value="1"/>
</dbReference>
<feature type="domain" description="NAD-dependent epimerase/dehydratase" evidence="1">
    <location>
        <begin position="3"/>
        <end position="183"/>
    </location>
</feature>
<dbReference type="Proteomes" id="UP000278804">
    <property type="component" value="Chromosome"/>
</dbReference>
<evidence type="ECO:0000259" key="1">
    <source>
        <dbReference type="Pfam" id="PF01370"/>
    </source>
</evidence>
<evidence type="ECO:0000313" key="3">
    <source>
        <dbReference type="EMBL" id="AZK44328.1"/>
    </source>
</evidence>
<organism evidence="3 4">
    <name type="scientific">Erysipelothrix piscisicarius</name>
    <dbReference type="NCBI Taxonomy" id="2485784"/>
    <lineage>
        <taxon>Bacteria</taxon>
        <taxon>Bacillati</taxon>
        <taxon>Bacillota</taxon>
        <taxon>Erysipelotrichia</taxon>
        <taxon>Erysipelotrichales</taxon>
        <taxon>Erysipelotrichaceae</taxon>
        <taxon>Erysipelothrix</taxon>
    </lineage>
</organism>
<dbReference type="Pfam" id="PF01370">
    <property type="entry name" value="Epimerase"/>
    <property type="match status" value="1"/>
</dbReference>
<evidence type="ECO:0000259" key="2">
    <source>
        <dbReference type="Pfam" id="PF14667"/>
    </source>
</evidence>
<dbReference type="SUPFAM" id="SSF51182">
    <property type="entry name" value="RmlC-like cupins"/>
    <property type="match status" value="1"/>
</dbReference>
<dbReference type="InterPro" id="IPR029303">
    <property type="entry name" value="CapF_C"/>
</dbReference>
<dbReference type="InterPro" id="IPR050177">
    <property type="entry name" value="Lipid_A_modif_metabolic_enz"/>
</dbReference>
<reference evidence="3 4" key="1">
    <citation type="journal article" date="2020" name="Int. J. Syst. Evol. Microbiol.">
        <title>Description of Erysipelothrix piscisicarius sp. nov., an emergent fish pathogen, and assessment of virulence using a tiger barb (Puntigrus tetrazona) infection model.</title>
        <authorList>
            <person name="Pomaranski E.K."/>
            <person name="Griffin M.J."/>
            <person name="Camus A.C."/>
            <person name="Armwood A.R."/>
            <person name="Shelley J."/>
            <person name="Waldbieser G.C."/>
            <person name="LaFrentz B.R."/>
            <person name="Garcia J.C."/>
            <person name="Yanong R."/>
            <person name="Soto E."/>
        </authorList>
    </citation>
    <scope>NUCLEOTIDE SEQUENCE [LARGE SCALE GENOMIC DNA]</scope>
    <source>
        <strain evidence="3 4">15TAL0474</strain>
    </source>
</reference>
<dbReference type="RefSeq" id="WP_125164502.1">
    <property type="nucleotide sequence ID" value="NZ_CP034234.1"/>
</dbReference>
<dbReference type="InterPro" id="IPR011051">
    <property type="entry name" value="RmlC_Cupin_sf"/>
</dbReference>